<evidence type="ECO:0000313" key="2">
    <source>
        <dbReference type="EMBL" id="QEY73232.1"/>
    </source>
</evidence>
<dbReference type="InterPro" id="IPR008473">
    <property type="entry name" value="Phage_holin_3_7"/>
</dbReference>
<dbReference type="EMBL" id="CP043626">
    <property type="protein sequence ID" value="QEY73232.1"/>
    <property type="molecule type" value="Genomic_DNA"/>
</dbReference>
<dbReference type="KEGG" id="pden:F1C79_17370"/>
<accession>A0A9X7N104</accession>
<gene>
    <name evidence="2" type="ORF">F1C79_17370</name>
</gene>
<keyword evidence="1" id="KW-0472">Membrane</keyword>
<protein>
    <submittedName>
        <fullName evidence="2">Phage holin family protein</fullName>
    </submittedName>
</protein>
<keyword evidence="1" id="KW-0812">Transmembrane</keyword>
<feature type="transmembrane region" description="Helical" evidence="1">
    <location>
        <begin position="6"/>
        <end position="23"/>
    </location>
</feature>
<dbReference type="Pfam" id="PF05449">
    <property type="entry name" value="Phage_holin_3_7"/>
    <property type="match status" value="1"/>
</dbReference>
<feature type="transmembrane region" description="Helical" evidence="1">
    <location>
        <begin position="35"/>
        <end position="60"/>
    </location>
</feature>
<keyword evidence="1" id="KW-1133">Transmembrane helix</keyword>
<reference evidence="2 3" key="1">
    <citation type="submission" date="2019-09" db="EMBL/GenBank/DDBJ databases">
        <title>Prosopis cineraria nodule microbiome.</title>
        <authorList>
            <person name="Chaluvadi S.R."/>
            <person name="Ali R."/>
            <person name="Wang X."/>
        </authorList>
    </citation>
    <scope>NUCLEOTIDE SEQUENCE [LARGE SCALE GENOMIC DNA]</scope>
    <source>
        <strain evidence="2 3">BG1</strain>
    </source>
</reference>
<dbReference type="OrthoDB" id="6942963at2"/>
<evidence type="ECO:0000256" key="1">
    <source>
        <dbReference type="SAM" id="Phobius"/>
    </source>
</evidence>
<dbReference type="Proteomes" id="UP000326659">
    <property type="component" value="Chromosome"/>
</dbReference>
<sequence length="95" mass="10053">MAVDPVTLLAAVVCGAICVRIVTYRRGEATYRLGVSLCAYVLAAGSGAQAVQIMFGALLARPVPAVSPWLLMVLLVILVMTIRANGNVARIWRLG</sequence>
<name>A0A9X7N104_PSEDE</name>
<evidence type="ECO:0000313" key="3">
    <source>
        <dbReference type="Proteomes" id="UP000326659"/>
    </source>
</evidence>
<organism evidence="2 3">
    <name type="scientific">Pseudomonas denitrificans</name>
    <dbReference type="NCBI Taxonomy" id="43306"/>
    <lineage>
        <taxon>Bacteria</taxon>
        <taxon>Pseudomonadati</taxon>
        <taxon>Pseudomonadota</taxon>
        <taxon>Gammaproteobacteria</taxon>
        <taxon>Pseudomonadales</taxon>
        <taxon>Pseudomonadaceae</taxon>
        <taxon>Halopseudomonas</taxon>
    </lineage>
</organism>
<dbReference type="AlphaFoldDB" id="A0A9X7N104"/>
<proteinExistence type="predicted"/>
<feature type="transmembrane region" description="Helical" evidence="1">
    <location>
        <begin position="66"/>
        <end position="84"/>
    </location>
</feature>
<dbReference type="RefSeq" id="WP_151188116.1">
    <property type="nucleotide sequence ID" value="NZ_CP043626.1"/>
</dbReference>
<keyword evidence="3" id="KW-1185">Reference proteome</keyword>